<dbReference type="NCBIfam" id="TIGR03704">
    <property type="entry name" value="PrmC_rel_meth"/>
    <property type="match status" value="1"/>
</dbReference>
<dbReference type="Pfam" id="PF05175">
    <property type="entry name" value="MTS"/>
    <property type="match status" value="1"/>
</dbReference>
<dbReference type="RefSeq" id="WP_249769027.1">
    <property type="nucleotide sequence ID" value="NZ_CP097332.1"/>
</dbReference>
<keyword evidence="8" id="KW-1185">Reference proteome</keyword>
<dbReference type="InterPro" id="IPR029063">
    <property type="entry name" value="SAM-dependent_MTases_sf"/>
</dbReference>
<keyword evidence="3" id="KW-0808">Transferase</keyword>
<dbReference type="PANTHER" id="PTHR18895">
    <property type="entry name" value="HEMK METHYLTRANSFERASE"/>
    <property type="match status" value="1"/>
</dbReference>
<reference evidence="7" key="2">
    <citation type="submission" date="2022-05" db="EMBL/GenBank/DDBJ databases">
        <authorList>
            <person name="Kim J.-S."/>
            <person name="Lee K."/>
            <person name="Suh M."/>
            <person name="Eom M."/>
            <person name="Kim J.-S."/>
            <person name="Kim D.-S."/>
            <person name="Ko S.-H."/>
            <person name="Shin Y."/>
            <person name="Lee J.-S."/>
        </authorList>
    </citation>
    <scope>NUCLEOTIDE SEQUENCE</scope>
    <source>
        <strain evidence="7">N237</strain>
    </source>
</reference>
<dbReference type="Gene3D" id="3.40.50.150">
    <property type="entry name" value="Vaccinia Virus protein VP39"/>
    <property type="match status" value="1"/>
</dbReference>
<keyword evidence="2" id="KW-0489">Methyltransferase</keyword>
<dbReference type="Proteomes" id="UP001056336">
    <property type="component" value="Chromosome"/>
</dbReference>
<dbReference type="CDD" id="cd02440">
    <property type="entry name" value="AdoMet_MTases"/>
    <property type="match status" value="1"/>
</dbReference>
<evidence type="ECO:0000259" key="6">
    <source>
        <dbReference type="Pfam" id="PF05175"/>
    </source>
</evidence>
<keyword evidence="4" id="KW-0949">S-adenosyl-L-methionine</keyword>
<evidence type="ECO:0000313" key="7">
    <source>
        <dbReference type="EMBL" id="UQX86677.1"/>
    </source>
</evidence>
<evidence type="ECO:0000256" key="5">
    <source>
        <dbReference type="ARBA" id="ARBA00048391"/>
    </source>
</evidence>
<dbReference type="InterPro" id="IPR004556">
    <property type="entry name" value="HemK-like"/>
</dbReference>
<name>A0ABY4QU66_9ACTN</name>
<organism evidence="7 8">
    <name type="scientific">Jatrophihabitans telluris</name>
    <dbReference type="NCBI Taxonomy" id="2038343"/>
    <lineage>
        <taxon>Bacteria</taxon>
        <taxon>Bacillati</taxon>
        <taxon>Actinomycetota</taxon>
        <taxon>Actinomycetes</taxon>
        <taxon>Jatrophihabitantales</taxon>
        <taxon>Jatrophihabitantaceae</taxon>
        <taxon>Jatrophihabitans</taxon>
    </lineage>
</organism>
<dbReference type="SUPFAM" id="SSF53335">
    <property type="entry name" value="S-adenosyl-L-methionine-dependent methyltransferases"/>
    <property type="match status" value="1"/>
</dbReference>
<evidence type="ECO:0000256" key="2">
    <source>
        <dbReference type="ARBA" id="ARBA00022603"/>
    </source>
</evidence>
<evidence type="ECO:0000313" key="8">
    <source>
        <dbReference type="Proteomes" id="UP001056336"/>
    </source>
</evidence>
<accession>A0ABY4QU66</accession>
<dbReference type="EMBL" id="CP097332">
    <property type="protein sequence ID" value="UQX86677.1"/>
    <property type="molecule type" value="Genomic_DNA"/>
</dbReference>
<reference evidence="7" key="1">
    <citation type="journal article" date="2018" name="Int. J. Syst. Evol. Microbiol.">
        <title>Jatrophihabitans telluris sp. nov., isolated from sediment soil of lava forest wetlands and the emended description of the genus Jatrophihabitans.</title>
        <authorList>
            <person name="Lee K.C."/>
            <person name="Suh M.K."/>
            <person name="Eom M.K."/>
            <person name="Kim K.K."/>
            <person name="Kim J.S."/>
            <person name="Kim D.S."/>
            <person name="Ko S.H."/>
            <person name="Shin Y.K."/>
            <person name="Lee J.S."/>
        </authorList>
    </citation>
    <scope>NUCLEOTIDE SEQUENCE</scope>
    <source>
        <strain evidence="7">N237</strain>
    </source>
</reference>
<dbReference type="InterPro" id="IPR050320">
    <property type="entry name" value="N5-glutamine_MTase"/>
</dbReference>
<protein>
    <recommendedName>
        <fullName evidence="1">peptide chain release factor N(5)-glutamine methyltransferase</fullName>
        <ecNumber evidence="1">2.1.1.297</ecNumber>
    </recommendedName>
</protein>
<evidence type="ECO:0000256" key="4">
    <source>
        <dbReference type="ARBA" id="ARBA00022691"/>
    </source>
</evidence>
<dbReference type="InterPro" id="IPR007848">
    <property type="entry name" value="Small_mtfrase_dom"/>
</dbReference>
<evidence type="ECO:0000256" key="3">
    <source>
        <dbReference type="ARBA" id="ARBA00022679"/>
    </source>
</evidence>
<proteinExistence type="predicted"/>
<sequence length="268" mass="28804">MTAGDQRRDVIARLRTAGCVFAEDEADLLLAAADSDESLWSLVERRTAGLPLEYLLGWAEFCGFRVSVIPPVFVPRKRTEFLARQAVAAIRPGATVLELCCGTGAISLVLARSVAPLELHASDIDPSAVRCARRNLELTGATVYEGDLYDPLPETLRARVDLLVVNAPYVPSAAIAYMPPEAREHEALIALDGGEDGLVLHRRIAAEATTWLRPGGRLMIETSQEQAATAVQIFATAGLIPRVERDDELEATAVSGYFDAGAPPTPSV</sequence>
<comment type="catalytic activity">
    <reaction evidence="5">
        <text>L-glutaminyl-[peptide chain release factor] + S-adenosyl-L-methionine = N(5)-methyl-L-glutaminyl-[peptide chain release factor] + S-adenosyl-L-homocysteine + H(+)</text>
        <dbReference type="Rhea" id="RHEA:42896"/>
        <dbReference type="Rhea" id="RHEA-COMP:10271"/>
        <dbReference type="Rhea" id="RHEA-COMP:10272"/>
        <dbReference type="ChEBI" id="CHEBI:15378"/>
        <dbReference type="ChEBI" id="CHEBI:30011"/>
        <dbReference type="ChEBI" id="CHEBI:57856"/>
        <dbReference type="ChEBI" id="CHEBI:59789"/>
        <dbReference type="ChEBI" id="CHEBI:61891"/>
        <dbReference type="EC" id="2.1.1.297"/>
    </reaction>
</comment>
<feature type="domain" description="Methyltransferase small" evidence="6">
    <location>
        <begin position="92"/>
        <end position="172"/>
    </location>
</feature>
<evidence type="ECO:0000256" key="1">
    <source>
        <dbReference type="ARBA" id="ARBA00012771"/>
    </source>
</evidence>
<gene>
    <name evidence="7" type="ORF">M6D93_10170</name>
</gene>
<dbReference type="InterPro" id="IPR022446">
    <property type="entry name" value="MeTrfrase_put"/>
</dbReference>
<dbReference type="EC" id="2.1.1.297" evidence="1"/>
<dbReference type="PANTHER" id="PTHR18895:SF74">
    <property type="entry name" value="MTRF1L RELEASE FACTOR GLUTAMINE METHYLTRANSFERASE"/>
    <property type="match status" value="1"/>
</dbReference>
<dbReference type="NCBIfam" id="TIGR00536">
    <property type="entry name" value="hemK_fam"/>
    <property type="match status" value="1"/>
</dbReference>